<dbReference type="Pfam" id="PF01738">
    <property type="entry name" value="DLH"/>
    <property type="match status" value="1"/>
</dbReference>
<dbReference type="EMBL" id="WHOD01000022">
    <property type="protein sequence ID" value="NOU92778.1"/>
    <property type="molecule type" value="Genomic_DNA"/>
</dbReference>
<dbReference type="PANTHER" id="PTHR43037:SF1">
    <property type="entry name" value="BLL1128 PROTEIN"/>
    <property type="match status" value="1"/>
</dbReference>
<dbReference type="PANTHER" id="PTHR43037">
    <property type="entry name" value="UNNAMED PRODUCT-RELATED"/>
    <property type="match status" value="1"/>
</dbReference>
<accession>A0A972GRC0</accession>
<dbReference type="InterPro" id="IPR029058">
    <property type="entry name" value="AB_hydrolase_fold"/>
</dbReference>
<protein>
    <submittedName>
        <fullName evidence="3">Phospholipase</fullName>
    </submittedName>
</protein>
<dbReference type="Proteomes" id="UP000641588">
    <property type="component" value="Unassembled WGS sequence"/>
</dbReference>
<evidence type="ECO:0000313" key="4">
    <source>
        <dbReference type="Proteomes" id="UP000641588"/>
    </source>
</evidence>
<name>A0A972GRC0_9BACL</name>
<comment type="caution">
    <text evidence="3">The sequence shown here is derived from an EMBL/GenBank/DDBJ whole genome shotgun (WGS) entry which is preliminary data.</text>
</comment>
<dbReference type="Gene3D" id="3.40.50.1820">
    <property type="entry name" value="alpha/beta hydrolase"/>
    <property type="match status" value="1"/>
</dbReference>
<dbReference type="InterPro" id="IPR002925">
    <property type="entry name" value="Dienelactn_hydro"/>
</dbReference>
<keyword evidence="1" id="KW-0732">Signal</keyword>
<reference evidence="3" key="1">
    <citation type="submission" date="2019-10" db="EMBL/GenBank/DDBJ databases">
        <title>Description of Paenibacillus glebae sp. nov.</title>
        <authorList>
            <person name="Carlier A."/>
            <person name="Qi S."/>
        </authorList>
    </citation>
    <scope>NUCLEOTIDE SEQUENCE</scope>
    <source>
        <strain evidence="3">LMG 31456</strain>
    </source>
</reference>
<dbReference type="AlphaFoldDB" id="A0A972GRC0"/>
<organism evidence="3 4">
    <name type="scientific">Paenibacillus foliorum</name>
    <dbReference type="NCBI Taxonomy" id="2654974"/>
    <lineage>
        <taxon>Bacteria</taxon>
        <taxon>Bacillati</taxon>
        <taxon>Bacillota</taxon>
        <taxon>Bacilli</taxon>
        <taxon>Bacillales</taxon>
        <taxon>Paenibacillaceae</taxon>
        <taxon>Paenibacillus</taxon>
    </lineage>
</organism>
<keyword evidence="4" id="KW-1185">Reference proteome</keyword>
<evidence type="ECO:0000259" key="2">
    <source>
        <dbReference type="Pfam" id="PF01738"/>
    </source>
</evidence>
<dbReference type="GO" id="GO:0016787">
    <property type="term" value="F:hydrolase activity"/>
    <property type="evidence" value="ECO:0007669"/>
    <property type="project" value="InterPro"/>
</dbReference>
<proteinExistence type="predicted"/>
<feature type="domain" description="Dienelactone hydrolase" evidence="2">
    <location>
        <begin position="87"/>
        <end position="189"/>
    </location>
</feature>
<gene>
    <name evidence="3" type="ORF">GC093_05975</name>
</gene>
<dbReference type="SUPFAM" id="SSF53474">
    <property type="entry name" value="alpha/beta-Hydrolases"/>
    <property type="match status" value="1"/>
</dbReference>
<evidence type="ECO:0000313" key="3">
    <source>
        <dbReference type="EMBL" id="NOU92778.1"/>
    </source>
</evidence>
<sequence length="211" mass="23403">MDKEITKRLQLDYLLHLPAGYGESDHKWPLILFLHGRGERGSDLNLLKKYGIPKLVEEQDDFPFITVSPQCPDTTLWSQENELLHALLDDIIANYAVDENRIYVTGISMGGFGTWNVAAANPGRFAAIAPISSTGPTDKLHLLKDVPVWVSHGGKDTTVPVEQAEALIEAHRAVGGNPKLTIYPEGGHADLVCAFTEMELYEWFLKHSLAK</sequence>
<dbReference type="InterPro" id="IPR050955">
    <property type="entry name" value="Plant_Biomass_Hydrol_Est"/>
</dbReference>
<evidence type="ECO:0000256" key="1">
    <source>
        <dbReference type="ARBA" id="ARBA00022729"/>
    </source>
</evidence>